<keyword evidence="2" id="KW-1185">Reference proteome</keyword>
<dbReference type="Proteomes" id="UP000602260">
    <property type="component" value="Unassembled WGS sequence"/>
</dbReference>
<name>A0A8J6J5W6_9FIRM</name>
<gene>
    <name evidence="1" type="ORF">H8S55_10410</name>
</gene>
<comment type="caution">
    <text evidence="1">The sequence shown here is derived from an EMBL/GenBank/DDBJ whole genome shotgun (WGS) entry which is preliminary data.</text>
</comment>
<reference evidence="1" key="1">
    <citation type="submission" date="2020-08" db="EMBL/GenBank/DDBJ databases">
        <title>Genome public.</title>
        <authorList>
            <person name="Liu C."/>
            <person name="Sun Q."/>
        </authorList>
    </citation>
    <scope>NUCLEOTIDE SEQUENCE</scope>
    <source>
        <strain evidence="1">BX5</strain>
    </source>
</reference>
<dbReference type="RefSeq" id="WP_147562594.1">
    <property type="nucleotide sequence ID" value="NZ_JACOPN010000007.1"/>
</dbReference>
<organism evidence="1 2">
    <name type="scientific">Flintibacter faecis</name>
    <dbReference type="NCBI Taxonomy" id="2763047"/>
    <lineage>
        <taxon>Bacteria</taxon>
        <taxon>Bacillati</taxon>
        <taxon>Bacillota</taxon>
        <taxon>Clostridia</taxon>
        <taxon>Eubacteriales</taxon>
        <taxon>Flintibacter</taxon>
    </lineage>
</organism>
<evidence type="ECO:0000313" key="1">
    <source>
        <dbReference type="EMBL" id="MBC5717731.1"/>
    </source>
</evidence>
<dbReference type="EMBL" id="JACOPN010000007">
    <property type="protein sequence ID" value="MBC5717731.1"/>
    <property type="molecule type" value="Genomic_DNA"/>
</dbReference>
<protein>
    <submittedName>
        <fullName evidence="1">Uncharacterized protein</fullName>
    </submittedName>
</protein>
<accession>A0A8J6J5W6</accession>
<proteinExistence type="predicted"/>
<evidence type="ECO:0000313" key="2">
    <source>
        <dbReference type="Proteomes" id="UP000602260"/>
    </source>
</evidence>
<dbReference type="AlphaFoldDB" id="A0A8J6J5W6"/>
<sequence>MTHRYHITLHSPMGPREGELSLTGEMNGTVTGVLSLLGFQQPVAGCESSGHIQLQHRLRTAMQELDCVSLLELTGETITGVTHTDKGSIHWTGVRRPD</sequence>